<dbReference type="OrthoDB" id="5240682at2"/>
<feature type="domain" description="GGDEF" evidence="2">
    <location>
        <begin position="354"/>
        <end position="485"/>
    </location>
</feature>
<evidence type="ECO:0000259" key="1">
    <source>
        <dbReference type="PROSITE" id="PS50883"/>
    </source>
</evidence>
<dbReference type="NCBIfam" id="TIGR00254">
    <property type="entry name" value="GGDEF"/>
    <property type="match status" value="1"/>
</dbReference>
<dbReference type="SUPFAM" id="SSF55781">
    <property type="entry name" value="GAF domain-like"/>
    <property type="match status" value="1"/>
</dbReference>
<dbReference type="InterPro" id="IPR001633">
    <property type="entry name" value="EAL_dom"/>
</dbReference>
<dbReference type="PANTHER" id="PTHR44757">
    <property type="entry name" value="DIGUANYLATE CYCLASE DGCP"/>
    <property type="match status" value="1"/>
</dbReference>
<dbReference type="SUPFAM" id="SSF55073">
    <property type="entry name" value="Nucleotide cyclase"/>
    <property type="match status" value="1"/>
</dbReference>
<evidence type="ECO:0000259" key="2">
    <source>
        <dbReference type="PROSITE" id="PS50887"/>
    </source>
</evidence>
<dbReference type="Pfam" id="PF13185">
    <property type="entry name" value="GAF_2"/>
    <property type="match status" value="1"/>
</dbReference>
<dbReference type="SUPFAM" id="SSF141868">
    <property type="entry name" value="EAL domain-like"/>
    <property type="match status" value="1"/>
</dbReference>
<dbReference type="InterPro" id="IPR035919">
    <property type="entry name" value="EAL_sf"/>
</dbReference>
<dbReference type="PROSITE" id="PS50883">
    <property type="entry name" value="EAL"/>
    <property type="match status" value="1"/>
</dbReference>
<dbReference type="Pfam" id="PF00990">
    <property type="entry name" value="GGDEF"/>
    <property type="match status" value="1"/>
</dbReference>
<dbReference type="Gene3D" id="3.30.70.270">
    <property type="match status" value="1"/>
</dbReference>
<protein>
    <submittedName>
        <fullName evidence="3">Diguanylate cyclase (GGDEF)-like protein</fullName>
    </submittedName>
</protein>
<evidence type="ECO:0000313" key="4">
    <source>
        <dbReference type="Proteomes" id="UP000239209"/>
    </source>
</evidence>
<dbReference type="InterPro" id="IPR029787">
    <property type="entry name" value="Nucleotide_cyclase"/>
</dbReference>
<dbReference type="AlphaFoldDB" id="A0A2T0RDT8"/>
<dbReference type="InterPro" id="IPR029016">
    <property type="entry name" value="GAF-like_dom_sf"/>
</dbReference>
<dbReference type="SMART" id="SM00065">
    <property type="entry name" value="GAF"/>
    <property type="match status" value="1"/>
</dbReference>
<dbReference type="Proteomes" id="UP000239209">
    <property type="component" value="Unassembled WGS sequence"/>
</dbReference>
<name>A0A2T0RDT8_9ACTN</name>
<comment type="caution">
    <text evidence="3">The sequence shown here is derived from an EMBL/GenBank/DDBJ whole genome shotgun (WGS) entry which is preliminary data.</text>
</comment>
<dbReference type="CDD" id="cd01948">
    <property type="entry name" value="EAL"/>
    <property type="match status" value="1"/>
</dbReference>
<dbReference type="InterPro" id="IPR000160">
    <property type="entry name" value="GGDEF_dom"/>
</dbReference>
<dbReference type="RefSeq" id="WP_106131171.1">
    <property type="nucleotide sequence ID" value="NZ_PVZG01000035.1"/>
</dbReference>
<dbReference type="Gene3D" id="3.30.450.40">
    <property type="match status" value="1"/>
</dbReference>
<dbReference type="Pfam" id="PF00563">
    <property type="entry name" value="EAL"/>
    <property type="match status" value="1"/>
</dbReference>
<gene>
    <name evidence="3" type="ORF">CLV70_13529</name>
</gene>
<dbReference type="PANTHER" id="PTHR44757:SF2">
    <property type="entry name" value="BIOFILM ARCHITECTURE MAINTENANCE PROTEIN MBAA"/>
    <property type="match status" value="1"/>
</dbReference>
<dbReference type="Gene3D" id="3.20.20.450">
    <property type="entry name" value="EAL domain"/>
    <property type="match status" value="1"/>
</dbReference>
<evidence type="ECO:0000313" key="3">
    <source>
        <dbReference type="EMBL" id="PRY19325.1"/>
    </source>
</evidence>
<feature type="domain" description="EAL" evidence="1">
    <location>
        <begin position="494"/>
        <end position="744"/>
    </location>
</feature>
<dbReference type="CDD" id="cd01949">
    <property type="entry name" value="GGDEF"/>
    <property type="match status" value="1"/>
</dbReference>
<dbReference type="SMART" id="SM00052">
    <property type="entry name" value="EAL"/>
    <property type="match status" value="1"/>
</dbReference>
<reference evidence="3 4" key="1">
    <citation type="submission" date="2018-03" db="EMBL/GenBank/DDBJ databases">
        <title>Genomic Encyclopedia of Archaeal and Bacterial Type Strains, Phase II (KMG-II): from individual species to whole genera.</title>
        <authorList>
            <person name="Goeker M."/>
        </authorList>
    </citation>
    <scope>NUCLEOTIDE SEQUENCE [LARGE SCALE GENOMIC DNA]</scope>
    <source>
        <strain evidence="3 4">DSM 45348</strain>
    </source>
</reference>
<dbReference type="EMBL" id="PVZG01000035">
    <property type="protein sequence ID" value="PRY19325.1"/>
    <property type="molecule type" value="Genomic_DNA"/>
</dbReference>
<dbReference type="SMART" id="SM00267">
    <property type="entry name" value="GGDEF"/>
    <property type="match status" value="1"/>
</dbReference>
<dbReference type="FunFam" id="3.30.70.270:FF:000001">
    <property type="entry name" value="Diguanylate cyclase domain protein"/>
    <property type="match status" value="1"/>
</dbReference>
<dbReference type="PROSITE" id="PS50887">
    <property type="entry name" value="GGDEF"/>
    <property type="match status" value="1"/>
</dbReference>
<proteinExistence type="predicted"/>
<keyword evidence="4" id="KW-1185">Reference proteome</keyword>
<accession>A0A2T0RDT8</accession>
<organism evidence="3 4">
    <name type="scientific">Pseudosporangium ferrugineum</name>
    <dbReference type="NCBI Taxonomy" id="439699"/>
    <lineage>
        <taxon>Bacteria</taxon>
        <taxon>Bacillati</taxon>
        <taxon>Actinomycetota</taxon>
        <taxon>Actinomycetes</taxon>
        <taxon>Micromonosporales</taxon>
        <taxon>Micromonosporaceae</taxon>
        <taxon>Pseudosporangium</taxon>
    </lineage>
</organism>
<dbReference type="InterPro" id="IPR043128">
    <property type="entry name" value="Rev_trsase/Diguanyl_cyclase"/>
</dbReference>
<sequence length="744" mass="78635">MRMASGVGATHLLAEFVALMASVSDERRAMQVAAEHAASAAEAEVCAVLRDDDVVSVGFPRRQCPTGLVRELAQSGARRAQLPGVGDCHLAVATMSGEVSGHLLLARLQDPFSPDEISLLRATARVLSLSLTMMETLTAERRLREHSDRQAAENARLVRELEARQALVESLRRIEGAIARRDPLREILDTITEAGHLLLHGRTSTLRLLAAPDSEDLRLAASAGATESELGLRVPRSAAPLTDAAMSHRRLVALDDGSGELPGAAATMACPVVENDTVVGALTVGRTAGQPPFTDADREALLALADHAGMAVTDAAAVRAVHEAQLDPLTGLPNRVMFTGRLEQSLLEGHDRGETVGVLFIDLDRFKPVNDSLGHAAGDELLAEVARRLRSCLRDGDTSSRLGGDEFAVLLPAAGLADAVAVAERISGQIRAPFEVLGNLVHVNASIGVAVSTAGQDAAQVLHDADVAMYRSKKLGEGHLQVYVPEMHADMLNRVQLETDLSTALVHRRLVTRYAPVVDLASGEVVAVAAAPYWEHPQRGLLAPADFLPLAAETEVGGRIQRWLLAQGCRELAAWRHTGVTGLGLHLQLDAHQLVDERFRAGAQNVLGLNGLAPADVTFEVSARVLADEAEKVAAHVARWQRDGFRIAVRDFGSAPFALADLCGVAPDLVKIDLASLGPALTPDGRRRLVAAARQFSEVVVAQEVGPDEEVAALLAAGCGFGQGGALGPPVSAGELAGRLPVPV</sequence>
<dbReference type="InterPro" id="IPR003018">
    <property type="entry name" value="GAF"/>
</dbReference>
<dbReference type="InterPro" id="IPR052155">
    <property type="entry name" value="Biofilm_reg_signaling"/>
</dbReference>